<accession>A0A9Q0KV49</accession>
<dbReference type="Proteomes" id="UP001141806">
    <property type="component" value="Unassembled WGS sequence"/>
</dbReference>
<gene>
    <name evidence="1" type="ORF">NE237_002382</name>
</gene>
<organism evidence="1 2">
    <name type="scientific">Protea cynaroides</name>
    <dbReference type="NCBI Taxonomy" id="273540"/>
    <lineage>
        <taxon>Eukaryota</taxon>
        <taxon>Viridiplantae</taxon>
        <taxon>Streptophyta</taxon>
        <taxon>Embryophyta</taxon>
        <taxon>Tracheophyta</taxon>
        <taxon>Spermatophyta</taxon>
        <taxon>Magnoliopsida</taxon>
        <taxon>Proteales</taxon>
        <taxon>Proteaceae</taxon>
        <taxon>Protea</taxon>
    </lineage>
</organism>
<sequence>MSGDLYYSCSSRAEEVRGSPTLNLNHQQLHNATSSQVLQDGHLPSGTYATDLRKKNESVSGSPIYYLLKDKADNDFCSRPSTSRYPKWKLVPKKVIQQATAEFNEFVHFHPSSKVVSLSSMNISNVQFRPGYLTVFTDASLPIDPVNGGLGFSFLMEMVKFLKLSLRRGPLRRLLRLKRWLFMTVKSWWISSMLMDREGVAT</sequence>
<evidence type="ECO:0000313" key="2">
    <source>
        <dbReference type="Proteomes" id="UP001141806"/>
    </source>
</evidence>
<dbReference type="AlphaFoldDB" id="A0A9Q0KV49"/>
<evidence type="ECO:0000313" key="1">
    <source>
        <dbReference type="EMBL" id="KAJ4977276.1"/>
    </source>
</evidence>
<proteinExistence type="predicted"/>
<dbReference type="EMBL" id="JAMYWD010000003">
    <property type="protein sequence ID" value="KAJ4977276.1"/>
    <property type="molecule type" value="Genomic_DNA"/>
</dbReference>
<name>A0A9Q0KV49_9MAGN</name>
<protein>
    <submittedName>
        <fullName evidence="1">Uncharacterized protein</fullName>
    </submittedName>
</protein>
<comment type="caution">
    <text evidence="1">The sequence shown here is derived from an EMBL/GenBank/DDBJ whole genome shotgun (WGS) entry which is preliminary data.</text>
</comment>
<keyword evidence="2" id="KW-1185">Reference proteome</keyword>
<reference evidence="1" key="1">
    <citation type="journal article" date="2023" name="Plant J.">
        <title>The genome of the king protea, Protea cynaroides.</title>
        <authorList>
            <person name="Chang J."/>
            <person name="Duong T.A."/>
            <person name="Schoeman C."/>
            <person name="Ma X."/>
            <person name="Roodt D."/>
            <person name="Barker N."/>
            <person name="Li Z."/>
            <person name="Van de Peer Y."/>
            <person name="Mizrachi E."/>
        </authorList>
    </citation>
    <scope>NUCLEOTIDE SEQUENCE</scope>
    <source>
        <tissue evidence="1">Young leaves</tissue>
    </source>
</reference>